<evidence type="ECO:0000259" key="2">
    <source>
        <dbReference type="PROSITE" id="PS50110"/>
    </source>
</evidence>
<dbReference type="EMBL" id="JAFIDN010000003">
    <property type="protein sequence ID" value="MBP3191918.1"/>
    <property type="molecule type" value="Genomic_DNA"/>
</dbReference>
<keyword evidence="4" id="KW-1185">Reference proteome</keyword>
<comment type="caution">
    <text evidence="3">The sequence shown here is derived from an EMBL/GenBank/DDBJ whole genome shotgun (WGS) entry which is preliminary data.</text>
</comment>
<dbReference type="PANTHER" id="PTHR43228">
    <property type="entry name" value="TWO-COMPONENT RESPONSE REGULATOR"/>
    <property type="match status" value="1"/>
</dbReference>
<dbReference type="PANTHER" id="PTHR43228:SF1">
    <property type="entry name" value="TWO-COMPONENT RESPONSE REGULATOR ARR22"/>
    <property type="match status" value="1"/>
</dbReference>
<dbReference type="InterPro" id="IPR001789">
    <property type="entry name" value="Sig_transdc_resp-reg_receiver"/>
</dbReference>
<dbReference type="Gene3D" id="3.40.50.2300">
    <property type="match status" value="1"/>
</dbReference>
<keyword evidence="1" id="KW-0597">Phosphoprotein</keyword>
<name>A0A8J7S7Z3_9BACT</name>
<feature type="modified residue" description="4-aspartylphosphate" evidence="1">
    <location>
        <position position="56"/>
    </location>
</feature>
<organism evidence="3 4">
    <name type="scientific">Natronogracilivirga saccharolytica</name>
    <dbReference type="NCBI Taxonomy" id="2812953"/>
    <lineage>
        <taxon>Bacteria</taxon>
        <taxon>Pseudomonadati</taxon>
        <taxon>Balneolota</taxon>
        <taxon>Balneolia</taxon>
        <taxon>Balneolales</taxon>
        <taxon>Cyclonatronaceae</taxon>
        <taxon>Natronogracilivirga</taxon>
    </lineage>
</organism>
<dbReference type="GO" id="GO:0000160">
    <property type="term" value="P:phosphorelay signal transduction system"/>
    <property type="evidence" value="ECO:0007669"/>
    <property type="project" value="InterPro"/>
</dbReference>
<accession>A0A8J7S7Z3</accession>
<evidence type="ECO:0000313" key="4">
    <source>
        <dbReference type="Proteomes" id="UP000673975"/>
    </source>
</evidence>
<feature type="domain" description="Response regulatory" evidence="2">
    <location>
        <begin position="5"/>
        <end position="124"/>
    </location>
</feature>
<dbReference type="Proteomes" id="UP000673975">
    <property type="component" value="Unassembled WGS sequence"/>
</dbReference>
<dbReference type="SUPFAM" id="SSF52172">
    <property type="entry name" value="CheY-like"/>
    <property type="match status" value="1"/>
</dbReference>
<proteinExistence type="predicted"/>
<dbReference type="SMART" id="SM00448">
    <property type="entry name" value="REC"/>
    <property type="match status" value="1"/>
</dbReference>
<gene>
    <name evidence="3" type="ORF">NATSA_04490</name>
</gene>
<dbReference type="RefSeq" id="WP_210510819.1">
    <property type="nucleotide sequence ID" value="NZ_JAFIDN010000003.1"/>
</dbReference>
<evidence type="ECO:0000256" key="1">
    <source>
        <dbReference type="PROSITE-ProRule" id="PRU00169"/>
    </source>
</evidence>
<dbReference type="AlphaFoldDB" id="A0A8J7S7Z3"/>
<dbReference type="PROSITE" id="PS50110">
    <property type="entry name" value="RESPONSE_REGULATORY"/>
    <property type="match status" value="1"/>
</dbReference>
<sequence>MSKIKALVVDDSKIMRSAVKRTLDQLMMADFEYIEAIDGQDALEKFSDEIQIIFLDWNMPKMSGVEFSQAVRSKGNTSHIPIIMITAEKSMGKVDTALNDGGANDYVTKPFTADQVHKVLSKYIDKDGNLITGTDDDGQKKSFFKDMLNLK</sequence>
<dbReference type="Pfam" id="PF00072">
    <property type="entry name" value="Response_reg"/>
    <property type="match status" value="1"/>
</dbReference>
<evidence type="ECO:0000313" key="3">
    <source>
        <dbReference type="EMBL" id="MBP3191918.1"/>
    </source>
</evidence>
<dbReference type="InterPro" id="IPR011006">
    <property type="entry name" value="CheY-like_superfamily"/>
</dbReference>
<reference evidence="3" key="1">
    <citation type="submission" date="2021-02" db="EMBL/GenBank/DDBJ databases">
        <title>Natronogracilivirga saccharolytica gen. nov. sp. nov. a new anaerobic, haloalkiliphilic carbohydrate-fermenting bacterium from soda lake and proposing of Cyclonatronumiaceae fam. nov. in the phylum Balneolaeota.</title>
        <authorList>
            <person name="Zhilina T.N."/>
            <person name="Sorokin D.Y."/>
            <person name="Zavarzina D.G."/>
            <person name="Toshchakov S.V."/>
            <person name="Kublanov I.V."/>
        </authorList>
    </citation>
    <scope>NUCLEOTIDE SEQUENCE</scope>
    <source>
        <strain evidence="3">Z-1702</strain>
    </source>
</reference>
<dbReference type="InterPro" id="IPR052048">
    <property type="entry name" value="ST_Response_Regulator"/>
</dbReference>
<protein>
    <submittedName>
        <fullName evidence="3">Response regulator</fullName>
    </submittedName>
</protein>